<dbReference type="AlphaFoldDB" id="A0A0S3QW20"/>
<dbReference type="Gene3D" id="1.10.1240.10">
    <property type="entry name" value="Methionine synthase domain"/>
    <property type="match status" value="1"/>
</dbReference>
<dbReference type="InterPro" id="IPR011005">
    <property type="entry name" value="Dihydropteroate_synth-like_sf"/>
</dbReference>
<evidence type="ECO:0000256" key="10">
    <source>
        <dbReference type="ARBA" id="ARBA00022605"/>
    </source>
</evidence>
<comment type="pathway">
    <text evidence="4">Amino-acid biosynthesis; L-methionine biosynthesis via de novo pathway; L-methionine from L-homocysteine (MetH route): step 1/1.</text>
</comment>
<dbReference type="GO" id="GO:0050667">
    <property type="term" value="P:homocysteine metabolic process"/>
    <property type="evidence" value="ECO:0007669"/>
    <property type="project" value="TreeGrafter"/>
</dbReference>
<dbReference type="Pfam" id="PF02310">
    <property type="entry name" value="B12-binding"/>
    <property type="match status" value="1"/>
</dbReference>
<accession>A0A0S3QW20</accession>
<dbReference type="PROSITE" id="PS51337">
    <property type="entry name" value="B12_BINDING_NTER"/>
    <property type="match status" value="1"/>
</dbReference>
<dbReference type="InterPro" id="IPR017215">
    <property type="entry name" value="MetH_bac"/>
</dbReference>
<dbReference type="UniPathway" id="UPA00051">
    <property type="reaction ID" value="UER00081"/>
</dbReference>
<evidence type="ECO:0000256" key="18">
    <source>
        <dbReference type="ARBA" id="ARBA00025552"/>
    </source>
</evidence>
<dbReference type="InterPro" id="IPR003759">
    <property type="entry name" value="Cbl-bd_cap"/>
</dbReference>
<dbReference type="SUPFAM" id="SSF51717">
    <property type="entry name" value="Dihydropteroate synthetase-like"/>
    <property type="match status" value="1"/>
</dbReference>
<dbReference type="STRING" id="1298851.TST_1738"/>
<evidence type="ECO:0000259" key="24">
    <source>
        <dbReference type="PROSITE" id="PS51337"/>
    </source>
</evidence>
<dbReference type="PATRIC" id="fig|1298851.3.peg.1817"/>
<evidence type="ECO:0000256" key="4">
    <source>
        <dbReference type="ARBA" id="ARBA00005178"/>
    </source>
</evidence>
<dbReference type="PROSITE" id="PS50970">
    <property type="entry name" value="HCY"/>
    <property type="match status" value="1"/>
</dbReference>
<dbReference type="FunFam" id="3.40.50.280:FF:000003">
    <property type="entry name" value="Dimethylamine methyltransferase corrinoid protein"/>
    <property type="match status" value="1"/>
</dbReference>
<evidence type="ECO:0000256" key="1">
    <source>
        <dbReference type="ARBA" id="ARBA00001700"/>
    </source>
</evidence>
<feature type="domain" description="Hcy-binding" evidence="21">
    <location>
        <begin position="1"/>
        <end position="285"/>
    </location>
</feature>
<dbReference type="Gene3D" id="3.20.20.330">
    <property type="entry name" value="Homocysteine-binding-like domain"/>
    <property type="match status" value="1"/>
</dbReference>
<comment type="catalytic activity">
    <reaction evidence="1">
        <text>(6S)-5-methyl-5,6,7,8-tetrahydrofolate + L-homocysteine = (6S)-5,6,7,8-tetrahydrofolate + L-methionine</text>
        <dbReference type="Rhea" id="RHEA:11172"/>
        <dbReference type="ChEBI" id="CHEBI:18608"/>
        <dbReference type="ChEBI" id="CHEBI:57453"/>
        <dbReference type="ChEBI" id="CHEBI:57844"/>
        <dbReference type="ChEBI" id="CHEBI:58199"/>
        <dbReference type="EC" id="2.1.1.13"/>
    </reaction>
</comment>
<feature type="domain" description="Pterin-binding" evidence="22">
    <location>
        <begin position="316"/>
        <end position="559"/>
    </location>
</feature>
<keyword evidence="12 20" id="KW-0808">Transferase</keyword>
<dbReference type="KEGG" id="ttk:TST_1738"/>
<dbReference type="Proteomes" id="UP000063234">
    <property type="component" value="Chromosome"/>
</dbReference>
<comment type="cofactor">
    <cofactor evidence="3">
        <name>methylcob(III)alamin</name>
        <dbReference type="ChEBI" id="CHEBI:28115"/>
    </cofactor>
</comment>
<evidence type="ECO:0000256" key="5">
    <source>
        <dbReference type="ARBA" id="ARBA00010398"/>
    </source>
</evidence>
<gene>
    <name evidence="25" type="primary">metH</name>
    <name evidence="25" type="ORF">TST_1738</name>
</gene>
<dbReference type="InterPro" id="IPR003726">
    <property type="entry name" value="HCY_dom"/>
</dbReference>
<dbReference type="GO" id="GO:0005829">
    <property type="term" value="C:cytosol"/>
    <property type="evidence" value="ECO:0007669"/>
    <property type="project" value="TreeGrafter"/>
</dbReference>
<dbReference type="GO" id="GO:0046872">
    <property type="term" value="F:metal ion binding"/>
    <property type="evidence" value="ECO:0007669"/>
    <property type="project" value="UniProtKB-KW"/>
</dbReference>
<dbReference type="Gene3D" id="3.40.50.280">
    <property type="entry name" value="Cobalamin-binding domain"/>
    <property type="match status" value="1"/>
</dbReference>
<dbReference type="PROSITE" id="PS51332">
    <property type="entry name" value="B12_BINDING"/>
    <property type="match status" value="1"/>
</dbReference>
<protein>
    <recommendedName>
        <fullName evidence="8">Methionine synthase</fullName>
        <ecNumber evidence="7">2.1.1.13</ecNumber>
    </recommendedName>
    <alternativeName>
        <fullName evidence="19">5-methyltetrahydrofolate--homocysteine methyltransferase</fullName>
    </alternativeName>
</protein>
<dbReference type="SMART" id="SM01018">
    <property type="entry name" value="B12-binding_2"/>
    <property type="match status" value="1"/>
</dbReference>
<evidence type="ECO:0000259" key="23">
    <source>
        <dbReference type="PROSITE" id="PS51332"/>
    </source>
</evidence>
<evidence type="ECO:0000256" key="6">
    <source>
        <dbReference type="ARBA" id="ARBA00010854"/>
    </source>
</evidence>
<evidence type="ECO:0000313" key="26">
    <source>
        <dbReference type="Proteomes" id="UP000063234"/>
    </source>
</evidence>
<evidence type="ECO:0000256" key="15">
    <source>
        <dbReference type="ARBA" id="ARBA00022833"/>
    </source>
</evidence>
<organism evidence="25 26">
    <name type="scientific">Thermosulfidibacter takaii (strain DSM 17441 / JCM 13301 / NBRC 103674 / ABI70S6)</name>
    <dbReference type="NCBI Taxonomy" id="1298851"/>
    <lineage>
        <taxon>Bacteria</taxon>
        <taxon>Pseudomonadati</taxon>
        <taxon>Thermosulfidibacterota</taxon>
        <taxon>Thermosulfidibacteria</taxon>
        <taxon>Thermosulfidibacterales</taxon>
        <taxon>Thermosulfidibacteraceae</taxon>
    </lineage>
</organism>
<keyword evidence="10" id="KW-0028">Amino-acid biosynthesis</keyword>
<name>A0A0S3QW20_THET7</name>
<evidence type="ECO:0000256" key="12">
    <source>
        <dbReference type="ARBA" id="ARBA00022679"/>
    </source>
</evidence>
<keyword evidence="14 20" id="KW-0479">Metal-binding</keyword>
<dbReference type="GO" id="GO:0008705">
    <property type="term" value="F:methionine synthase activity"/>
    <property type="evidence" value="ECO:0007669"/>
    <property type="project" value="UniProtKB-EC"/>
</dbReference>
<keyword evidence="9 20" id="KW-0489">Methyltransferase</keyword>
<dbReference type="InterPro" id="IPR006158">
    <property type="entry name" value="Cobalamin-bd"/>
</dbReference>
<comment type="cofactor">
    <cofactor evidence="2 20">
        <name>Zn(2+)</name>
        <dbReference type="ChEBI" id="CHEBI:29105"/>
    </cofactor>
</comment>
<keyword evidence="17" id="KW-0170">Cobalt</keyword>
<feature type="domain" description="B12-binding N-terminal" evidence="24">
    <location>
        <begin position="580"/>
        <end position="673"/>
    </location>
</feature>
<dbReference type="SUPFAM" id="SSF82282">
    <property type="entry name" value="Homocysteine S-methyltransferase"/>
    <property type="match status" value="1"/>
</dbReference>
<dbReference type="PANTHER" id="PTHR45833:SF1">
    <property type="entry name" value="METHIONINE SYNTHASE"/>
    <property type="match status" value="1"/>
</dbReference>
<reference evidence="26" key="1">
    <citation type="journal article" date="2018" name="Science">
        <title>A primordial and reversible TCA cycle in a facultatively chemolithoautotrophic thermophile.</title>
        <authorList>
            <person name="Nunoura T."/>
            <person name="Chikaraishi Y."/>
            <person name="Izaki R."/>
            <person name="Suwa T."/>
            <person name="Sato T."/>
            <person name="Harada T."/>
            <person name="Mori K."/>
            <person name="Kato Y."/>
            <person name="Miyazaki M."/>
            <person name="Shimamura S."/>
            <person name="Yanagawa K."/>
            <person name="Shuto A."/>
            <person name="Ohkouchi N."/>
            <person name="Fujita N."/>
            <person name="Takaki Y."/>
            <person name="Atomi H."/>
            <person name="Takai K."/>
        </authorList>
    </citation>
    <scope>NUCLEOTIDE SEQUENCE [LARGE SCALE GENOMIC DNA]</scope>
    <source>
        <strain evidence="26">DSM 17441 / JCM 13301 / NBRC 103674 / ABI70S6</strain>
    </source>
</reference>
<sequence>MRRIVLEKGRIVCVDGGMGTMIQRYGLDYNGPPEVLNETHPDVIESIHRAYIEAGAEIIETNSFGLSRIKLANYGMQDKAYQLSYLAAKIARKAAKGTKVLVAGSVGPLGKLLKPIGDISFVEAYEAFREQIKGLKDGGADLIFVETMSDLREAKAAIIAAKDLRMPVFAMMTFQDNGKTLLGVTPEAAAVALEAMGVEALGANCSTGPELMLKVAQKMASVTDKPLIFMPNAGVPQMIDGETVFPMGPEEFVSYAEDFVELGACYLGGCCGTTPDHIRYLKEKINHMRPVKREAPKGLKVAGRDRVVFIGTHHYPVVIGERINPTGKKQFQEELQVKKATWAIMAAQSQKDKGADILDVNVGMGGIDEVELLPFICSAVQLATGLPVMIDSSSIEAIEEALKVVEGKPIINSSVVEDKRLDAFLTLAKRYGAALLVLTMDERGIPETPEGRVDLAVKAKQKAKIKGFSPDDLLIDCLVMAVSADRKAAKTTLEAVKLAKEKGFNTVLGVSNVSFGLPAREIVNAAFLSAALCNGLDAGIINPENEKVMEAFYAGSLLAGRDAKASRYIQFFGSKKQATEKKADVEESVEERLRRSIIDGDDALALELTQKLMDKLPPLTIINDILIPAMQEVGDMYERGEYFLPQLMAAAKAMKAAFGVIKEATEGESREPKGTVILATVEGDIHDIGKNIVAMLLENNGYRVIDLGKNVPKEKIVAAAKKYKPDAVGLSALMTTTMMEMKNVIEELKRHGIKVFTMVGGAVVTKEFAESIGADAYAENAVEAVKIMDRWMEKKK</sequence>
<dbReference type="PROSITE" id="PS50972">
    <property type="entry name" value="PTERIN_BINDING"/>
    <property type="match status" value="1"/>
</dbReference>
<dbReference type="SUPFAM" id="SSF47644">
    <property type="entry name" value="Methionine synthase domain"/>
    <property type="match status" value="1"/>
</dbReference>
<evidence type="ECO:0000259" key="22">
    <source>
        <dbReference type="PROSITE" id="PS50972"/>
    </source>
</evidence>
<feature type="binding site" evidence="20">
    <location>
        <position position="271"/>
    </location>
    <ligand>
        <name>Zn(2+)</name>
        <dbReference type="ChEBI" id="CHEBI:29105"/>
    </ligand>
</feature>
<dbReference type="CDD" id="cd02070">
    <property type="entry name" value="corrinoid_protein_B12-BD"/>
    <property type="match status" value="1"/>
</dbReference>
<evidence type="ECO:0000256" key="2">
    <source>
        <dbReference type="ARBA" id="ARBA00001947"/>
    </source>
</evidence>
<dbReference type="Pfam" id="PF02574">
    <property type="entry name" value="S-methyl_trans"/>
    <property type="match status" value="1"/>
</dbReference>
<comment type="similarity">
    <text evidence="6">Belongs to the methylamine corrinoid protein family.</text>
</comment>
<evidence type="ECO:0000256" key="9">
    <source>
        <dbReference type="ARBA" id="ARBA00022603"/>
    </source>
</evidence>
<dbReference type="Pfam" id="PF02607">
    <property type="entry name" value="B12-binding_2"/>
    <property type="match status" value="1"/>
</dbReference>
<evidence type="ECO:0000256" key="13">
    <source>
        <dbReference type="ARBA" id="ARBA00022691"/>
    </source>
</evidence>
<evidence type="ECO:0000256" key="11">
    <source>
        <dbReference type="ARBA" id="ARBA00022628"/>
    </source>
</evidence>
<dbReference type="GO" id="GO:0032259">
    <property type="term" value="P:methylation"/>
    <property type="evidence" value="ECO:0007669"/>
    <property type="project" value="UniProtKB-KW"/>
</dbReference>
<evidence type="ECO:0000256" key="20">
    <source>
        <dbReference type="PROSITE-ProRule" id="PRU00333"/>
    </source>
</evidence>
<dbReference type="InterPro" id="IPR036594">
    <property type="entry name" value="Meth_synthase_dom"/>
</dbReference>
<dbReference type="EMBL" id="AP013035">
    <property type="protein sequence ID" value="BAT72522.1"/>
    <property type="molecule type" value="Genomic_DNA"/>
</dbReference>
<evidence type="ECO:0000256" key="14">
    <source>
        <dbReference type="ARBA" id="ARBA00022723"/>
    </source>
</evidence>
<dbReference type="Gene3D" id="3.20.20.20">
    <property type="entry name" value="Dihydropteroate synthase-like"/>
    <property type="match status" value="1"/>
</dbReference>
<keyword evidence="13" id="KW-0949">S-adenosyl-L-methionine</keyword>
<dbReference type="InterPro" id="IPR050554">
    <property type="entry name" value="Met_Synthase/Corrinoid"/>
</dbReference>
<proteinExistence type="inferred from homology"/>
<feature type="binding site" evidence="20">
    <location>
        <position position="205"/>
    </location>
    <ligand>
        <name>Zn(2+)</name>
        <dbReference type="ChEBI" id="CHEBI:29105"/>
    </ligand>
</feature>
<dbReference type="SUPFAM" id="SSF52242">
    <property type="entry name" value="Cobalamin (vitamin B12)-binding domain"/>
    <property type="match status" value="1"/>
</dbReference>
<evidence type="ECO:0000256" key="17">
    <source>
        <dbReference type="ARBA" id="ARBA00023285"/>
    </source>
</evidence>
<dbReference type="InterPro" id="IPR036724">
    <property type="entry name" value="Cobalamin-bd_sf"/>
</dbReference>
<dbReference type="PANTHER" id="PTHR45833">
    <property type="entry name" value="METHIONINE SYNTHASE"/>
    <property type="match status" value="1"/>
</dbReference>
<feature type="binding site" evidence="20">
    <location>
        <position position="270"/>
    </location>
    <ligand>
        <name>Zn(2+)</name>
        <dbReference type="ChEBI" id="CHEBI:29105"/>
    </ligand>
</feature>
<dbReference type="InterPro" id="IPR036589">
    <property type="entry name" value="HCY_dom_sf"/>
</dbReference>
<dbReference type="Pfam" id="PF00809">
    <property type="entry name" value="Pterin_bind"/>
    <property type="match status" value="1"/>
</dbReference>
<evidence type="ECO:0000313" key="25">
    <source>
        <dbReference type="EMBL" id="BAT72522.1"/>
    </source>
</evidence>
<feature type="domain" description="B12-binding" evidence="23">
    <location>
        <begin position="673"/>
        <end position="796"/>
    </location>
</feature>
<dbReference type="PIRSF" id="PIRSF037472">
    <property type="entry name" value="DHPS_mtfrase"/>
    <property type="match status" value="1"/>
</dbReference>
<evidence type="ECO:0000256" key="19">
    <source>
        <dbReference type="ARBA" id="ARBA00031040"/>
    </source>
</evidence>
<keyword evidence="15 20" id="KW-0862">Zinc</keyword>
<dbReference type="GO" id="GO:0031419">
    <property type="term" value="F:cobalamin binding"/>
    <property type="evidence" value="ECO:0007669"/>
    <property type="project" value="UniProtKB-KW"/>
</dbReference>
<evidence type="ECO:0000256" key="8">
    <source>
        <dbReference type="ARBA" id="ARBA00013998"/>
    </source>
</evidence>
<dbReference type="EC" id="2.1.1.13" evidence="7"/>
<keyword evidence="26" id="KW-1185">Reference proteome</keyword>
<comment type="function">
    <text evidence="18">Catalyzes the transfer of a methyl group from methyl-cobalamin to homocysteine, yielding enzyme-bound cob(I)alamin and methionine. Subsequently, remethylates the cofactor using methyltetrahydrofolate.</text>
</comment>
<keyword evidence="16" id="KW-0486">Methionine biosynthesis</keyword>
<keyword evidence="11" id="KW-0846">Cobalamin</keyword>
<evidence type="ECO:0000256" key="16">
    <source>
        <dbReference type="ARBA" id="ARBA00023167"/>
    </source>
</evidence>
<evidence type="ECO:0000256" key="3">
    <source>
        <dbReference type="ARBA" id="ARBA00001956"/>
    </source>
</evidence>
<dbReference type="InterPro" id="IPR000489">
    <property type="entry name" value="Pterin-binding_dom"/>
</dbReference>
<evidence type="ECO:0000259" key="21">
    <source>
        <dbReference type="PROSITE" id="PS50970"/>
    </source>
</evidence>
<comment type="similarity">
    <text evidence="5">Belongs to the vitamin-B12 dependent methionine synthase family.</text>
</comment>
<evidence type="ECO:0000256" key="7">
    <source>
        <dbReference type="ARBA" id="ARBA00012032"/>
    </source>
</evidence>
<dbReference type="GO" id="GO:0046653">
    <property type="term" value="P:tetrahydrofolate metabolic process"/>
    <property type="evidence" value="ECO:0007669"/>
    <property type="project" value="TreeGrafter"/>
</dbReference>